<dbReference type="Proteomes" id="UP000557566">
    <property type="component" value="Unassembled WGS sequence"/>
</dbReference>
<evidence type="ECO:0000256" key="6">
    <source>
        <dbReference type="ARBA" id="ARBA00023121"/>
    </source>
</evidence>
<dbReference type="GO" id="GO:0008289">
    <property type="term" value="F:lipid binding"/>
    <property type="evidence" value="ECO:0007669"/>
    <property type="project" value="UniProtKB-UniRule"/>
</dbReference>
<dbReference type="Gene3D" id="1.10.357.10">
    <property type="entry name" value="Tetracycline Repressor, domain 2"/>
    <property type="match status" value="1"/>
</dbReference>
<protein>
    <recommendedName>
        <fullName evidence="8">Ubiquinone biosynthesis protein</fullName>
    </recommendedName>
</protein>
<dbReference type="Pfam" id="PF08511">
    <property type="entry name" value="COQ9"/>
    <property type="match status" value="1"/>
</dbReference>
<evidence type="ECO:0000313" key="11">
    <source>
        <dbReference type="Proteomes" id="UP000557566"/>
    </source>
</evidence>
<comment type="function">
    <text evidence="8">Membrane-associated protein that warps the membrane surface to access and bind aromatic isoprenes with high specificity, including ubiquinone (CoQ) isoprene intermediates and presents them directly to Coq7, therefore facilitating the Coq7-mediated hydroxylase step. Participates in the biosynthesis of coenzyme Q, also named ubiquinone, an essential lipid-soluble electron transporter for aerobic cellular respiration.</text>
</comment>
<evidence type="ECO:0000256" key="2">
    <source>
        <dbReference type="ARBA" id="ARBA00004749"/>
    </source>
</evidence>
<name>A0A8H4PXM7_9HYPO</name>
<organism evidence="10 11">
    <name type="scientific">Ophiocordyceps sinensis</name>
    <dbReference type="NCBI Taxonomy" id="72228"/>
    <lineage>
        <taxon>Eukaryota</taxon>
        <taxon>Fungi</taxon>
        <taxon>Dikarya</taxon>
        <taxon>Ascomycota</taxon>
        <taxon>Pezizomycotina</taxon>
        <taxon>Sordariomycetes</taxon>
        <taxon>Hypocreomycetidae</taxon>
        <taxon>Hypocreales</taxon>
        <taxon>Ophiocordycipitaceae</taxon>
        <taxon>Ophiocordyceps</taxon>
    </lineage>
</organism>
<dbReference type="UniPathway" id="UPA00232"/>
<comment type="pathway">
    <text evidence="2 8">Cofactor biosynthesis; ubiquinone biosynthesis.</text>
</comment>
<dbReference type="PANTHER" id="PTHR21427:SF19">
    <property type="entry name" value="UBIQUINONE BIOSYNTHESIS PROTEIN COQ9, MITOCHONDRIAL"/>
    <property type="match status" value="1"/>
</dbReference>
<comment type="subcellular location">
    <subcellularLocation>
        <location evidence="1 8">Mitochondrion</location>
    </subcellularLocation>
</comment>
<dbReference type="InterPro" id="IPR012762">
    <property type="entry name" value="Ubiq_biosynth_COQ9"/>
</dbReference>
<evidence type="ECO:0000256" key="7">
    <source>
        <dbReference type="ARBA" id="ARBA00023128"/>
    </source>
</evidence>
<dbReference type="AlphaFoldDB" id="A0A8H4PXM7"/>
<sequence>MPPCQRLALTTRLISVSCAPCLVPSRSRSFHSYDHPPTDGPFGVVEDAIVAAAYRHVPEHGFSRRALGLGARDAGFLDISPSILPEGAFGLIRYHLVTRRRDLSRQEPAVAGASQNRAAVGVADRVAQLTWARLVANEAVVHQWQQALAIMAQPSYLPASLKELALLSDEIWFLAGDRSVDPSWYSKRASLSMIYGSAELLMTNDKSLGYAETSEFLHRRLAETETVRGYVESLGQWAGFTVNAGMNLLRSKRVPV</sequence>
<dbReference type="PANTHER" id="PTHR21427">
    <property type="entry name" value="UBIQUINONE BIOSYNTHESIS PROTEIN COQ9, MITOCHONDRIAL"/>
    <property type="match status" value="1"/>
</dbReference>
<dbReference type="GO" id="GO:0006744">
    <property type="term" value="P:ubiquinone biosynthetic process"/>
    <property type="evidence" value="ECO:0007669"/>
    <property type="project" value="UniProtKB-UniRule"/>
</dbReference>
<dbReference type="OrthoDB" id="619536at2759"/>
<evidence type="ECO:0000256" key="4">
    <source>
        <dbReference type="ARBA" id="ARBA00022688"/>
    </source>
</evidence>
<keyword evidence="6 8" id="KW-0446">Lipid-binding</keyword>
<keyword evidence="5" id="KW-0809">Transit peptide</keyword>
<keyword evidence="7 8" id="KW-0496">Mitochondrion</keyword>
<reference evidence="10 11" key="1">
    <citation type="journal article" date="2020" name="Genome Biol. Evol.">
        <title>A new high-quality draft genome assembly of the Chinese cordyceps Ophiocordyceps sinensis.</title>
        <authorList>
            <person name="Shu R."/>
            <person name="Zhang J."/>
            <person name="Meng Q."/>
            <person name="Zhang H."/>
            <person name="Zhou G."/>
            <person name="Li M."/>
            <person name="Wu P."/>
            <person name="Zhao Y."/>
            <person name="Chen C."/>
            <person name="Qin Q."/>
        </authorList>
    </citation>
    <scope>NUCLEOTIDE SEQUENCE [LARGE SCALE GENOMIC DNA]</scope>
    <source>
        <strain evidence="10 11">IOZ07</strain>
    </source>
</reference>
<dbReference type="InterPro" id="IPR013718">
    <property type="entry name" value="COQ9_C"/>
</dbReference>
<dbReference type="EMBL" id="JAAVMX010000002">
    <property type="protein sequence ID" value="KAF4512128.1"/>
    <property type="molecule type" value="Genomic_DNA"/>
</dbReference>
<evidence type="ECO:0000256" key="8">
    <source>
        <dbReference type="RuleBase" id="RU366063"/>
    </source>
</evidence>
<evidence type="ECO:0000256" key="3">
    <source>
        <dbReference type="ARBA" id="ARBA00010766"/>
    </source>
</evidence>
<feature type="domain" description="COQ9 C-terminal" evidence="9">
    <location>
        <begin position="158"/>
        <end position="227"/>
    </location>
</feature>
<gene>
    <name evidence="10" type="ORF">G6O67_001308</name>
</gene>
<comment type="caution">
    <text evidence="10">The sequence shown here is derived from an EMBL/GenBank/DDBJ whole genome shotgun (WGS) entry which is preliminary data.</text>
</comment>
<evidence type="ECO:0000256" key="5">
    <source>
        <dbReference type="ARBA" id="ARBA00022946"/>
    </source>
</evidence>
<keyword evidence="11" id="KW-1185">Reference proteome</keyword>
<proteinExistence type="inferred from homology"/>
<dbReference type="GO" id="GO:0005743">
    <property type="term" value="C:mitochondrial inner membrane"/>
    <property type="evidence" value="ECO:0007669"/>
    <property type="project" value="TreeGrafter"/>
</dbReference>
<dbReference type="NCBIfam" id="TIGR02396">
    <property type="entry name" value="diverge_rpsU"/>
    <property type="match status" value="1"/>
</dbReference>
<evidence type="ECO:0000256" key="1">
    <source>
        <dbReference type="ARBA" id="ARBA00004173"/>
    </source>
</evidence>
<accession>A0A8H4PXM7</accession>
<keyword evidence="4 8" id="KW-0831">Ubiquinone biosynthesis</keyword>
<comment type="similarity">
    <text evidence="3 8">Belongs to the COQ9 family.</text>
</comment>
<evidence type="ECO:0000259" key="9">
    <source>
        <dbReference type="Pfam" id="PF08511"/>
    </source>
</evidence>
<evidence type="ECO:0000313" key="10">
    <source>
        <dbReference type="EMBL" id="KAF4512128.1"/>
    </source>
</evidence>